<reference evidence="1 2" key="1">
    <citation type="submission" date="2019-04" db="EMBL/GenBank/DDBJ databases">
        <title>An improved genome assembly and genetic linkage map for asparagus bean, Vigna unguiculata ssp. sesquipedialis.</title>
        <authorList>
            <person name="Xia Q."/>
            <person name="Zhang R."/>
            <person name="Dong Y."/>
        </authorList>
    </citation>
    <scope>NUCLEOTIDE SEQUENCE [LARGE SCALE GENOMIC DNA]</scope>
    <source>
        <tissue evidence="1">Leaf</tissue>
    </source>
</reference>
<name>A0A4D6M0N1_VIGUN</name>
<proteinExistence type="predicted"/>
<gene>
    <name evidence="1" type="ORF">DEO72_LG5g2504</name>
</gene>
<evidence type="ECO:0000313" key="1">
    <source>
        <dbReference type="EMBL" id="QCD94420.1"/>
    </source>
</evidence>
<dbReference type="AlphaFoldDB" id="A0A4D6M0N1"/>
<keyword evidence="2" id="KW-1185">Reference proteome</keyword>
<protein>
    <submittedName>
        <fullName evidence="1">Uncharacterized protein</fullName>
    </submittedName>
</protein>
<evidence type="ECO:0000313" key="2">
    <source>
        <dbReference type="Proteomes" id="UP000501690"/>
    </source>
</evidence>
<organism evidence="1 2">
    <name type="scientific">Vigna unguiculata</name>
    <name type="common">Cowpea</name>
    <dbReference type="NCBI Taxonomy" id="3917"/>
    <lineage>
        <taxon>Eukaryota</taxon>
        <taxon>Viridiplantae</taxon>
        <taxon>Streptophyta</taxon>
        <taxon>Embryophyta</taxon>
        <taxon>Tracheophyta</taxon>
        <taxon>Spermatophyta</taxon>
        <taxon>Magnoliopsida</taxon>
        <taxon>eudicotyledons</taxon>
        <taxon>Gunneridae</taxon>
        <taxon>Pentapetalae</taxon>
        <taxon>rosids</taxon>
        <taxon>fabids</taxon>
        <taxon>Fabales</taxon>
        <taxon>Fabaceae</taxon>
        <taxon>Papilionoideae</taxon>
        <taxon>50 kb inversion clade</taxon>
        <taxon>NPAAA clade</taxon>
        <taxon>indigoferoid/millettioid clade</taxon>
        <taxon>Phaseoleae</taxon>
        <taxon>Vigna</taxon>
    </lineage>
</organism>
<accession>A0A4D6M0N1</accession>
<dbReference type="Proteomes" id="UP000501690">
    <property type="component" value="Linkage Group LG5"/>
</dbReference>
<sequence>MILEFVCCRGCLDYMDSSVWRDEQRLAQDFPRELSLRRPNPCFERADVSLRRRESRLSKTAQKVTVLIVELSPRRMELA</sequence>
<dbReference type="EMBL" id="CP039349">
    <property type="protein sequence ID" value="QCD94420.1"/>
    <property type="molecule type" value="Genomic_DNA"/>
</dbReference>